<reference evidence="1 2" key="1">
    <citation type="submission" date="2013-11" db="EMBL/GenBank/DDBJ databases">
        <title>Opisthorchis viverrini - life in the bile duct.</title>
        <authorList>
            <person name="Young N.D."/>
            <person name="Nagarajan N."/>
            <person name="Lin S.J."/>
            <person name="Korhonen P.K."/>
            <person name="Jex A.R."/>
            <person name="Hall R.S."/>
            <person name="Safavi-Hemami H."/>
            <person name="Kaewkong W."/>
            <person name="Bertrand D."/>
            <person name="Gao S."/>
            <person name="Seet Q."/>
            <person name="Wongkham S."/>
            <person name="Teh B.T."/>
            <person name="Wongkham C."/>
            <person name="Intapan P.M."/>
            <person name="Maleewong W."/>
            <person name="Yang X."/>
            <person name="Hu M."/>
            <person name="Wang Z."/>
            <person name="Hofmann A."/>
            <person name="Sternberg P.W."/>
            <person name="Tan P."/>
            <person name="Wang J."/>
            <person name="Gasser R.B."/>
        </authorList>
    </citation>
    <scope>NUCLEOTIDE SEQUENCE [LARGE SCALE GENOMIC DNA]</scope>
</reference>
<accession>A0A074Z9U7</accession>
<dbReference type="Proteomes" id="UP000054324">
    <property type="component" value="Unassembled WGS sequence"/>
</dbReference>
<dbReference type="GeneID" id="20322399"/>
<dbReference type="KEGG" id="ovi:T265_08220"/>
<dbReference type="EMBL" id="KL596826">
    <property type="protein sequence ID" value="KER24011.1"/>
    <property type="molecule type" value="Genomic_DNA"/>
</dbReference>
<gene>
    <name evidence="1" type="ORF">T265_08220</name>
</gene>
<name>A0A074Z9U7_OPIVI</name>
<dbReference type="AlphaFoldDB" id="A0A074Z9U7"/>
<dbReference type="CTD" id="20322399"/>
<evidence type="ECO:0000313" key="2">
    <source>
        <dbReference type="Proteomes" id="UP000054324"/>
    </source>
</evidence>
<protein>
    <submittedName>
        <fullName evidence="1">Uncharacterized protein</fullName>
    </submittedName>
</protein>
<evidence type="ECO:0000313" key="1">
    <source>
        <dbReference type="EMBL" id="KER24011.1"/>
    </source>
</evidence>
<keyword evidence="2" id="KW-1185">Reference proteome</keyword>
<dbReference type="RefSeq" id="XP_009172227.1">
    <property type="nucleotide sequence ID" value="XM_009173963.1"/>
</dbReference>
<proteinExistence type="predicted"/>
<sequence>MSAENTANSPVTPLYDEPSFPLMTATVTHSNSYWTNGFQNSVDSPQDLPVPVINYSSGSSPLVDITFNNEQQCNMEPSTRYGHHYCPSEYTYGNNIVKIQVATSLDESLTLKT</sequence>
<dbReference type="STRING" id="6198.A0A074Z9U7"/>
<organism evidence="1 2">
    <name type="scientific">Opisthorchis viverrini</name>
    <name type="common">Southeast Asian liver fluke</name>
    <dbReference type="NCBI Taxonomy" id="6198"/>
    <lineage>
        <taxon>Eukaryota</taxon>
        <taxon>Metazoa</taxon>
        <taxon>Spiralia</taxon>
        <taxon>Lophotrochozoa</taxon>
        <taxon>Platyhelminthes</taxon>
        <taxon>Trematoda</taxon>
        <taxon>Digenea</taxon>
        <taxon>Opisthorchiida</taxon>
        <taxon>Opisthorchiata</taxon>
        <taxon>Opisthorchiidae</taxon>
        <taxon>Opisthorchis</taxon>
    </lineage>
</organism>